<dbReference type="PANTHER" id="PTHR33835">
    <property type="entry name" value="YALI0C07656P"/>
    <property type="match status" value="1"/>
</dbReference>
<dbReference type="eggNOG" id="COG4221">
    <property type="taxonomic scope" value="Bacteria"/>
</dbReference>
<dbReference type="Proteomes" id="UP000014115">
    <property type="component" value="Unassembled WGS sequence"/>
</dbReference>
<evidence type="ECO:0000313" key="1">
    <source>
        <dbReference type="EMBL" id="EKE85204.1"/>
    </source>
</evidence>
<dbReference type="InterPro" id="IPR036866">
    <property type="entry name" value="RibonucZ/Hydroxyglut_hydro"/>
</dbReference>
<protein>
    <recommendedName>
        <fullName evidence="3">DUF4336 domain-containing protein</fullName>
    </recommendedName>
</protein>
<organism evidence="1 2">
    <name type="scientific">Idiomarina xiamenensis 10-D-4</name>
    <dbReference type="NCBI Taxonomy" id="740709"/>
    <lineage>
        <taxon>Bacteria</taxon>
        <taxon>Pseudomonadati</taxon>
        <taxon>Pseudomonadota</taxon>
        <taxon>Gammaproteobacteria</taxon>
        <taxon>Alteromonadales</taxon>
        <taxon>Idiomarinaceae</taxon>
        <taxon>Idiomarina</taxon>
    </lineage>
</organism>
<dbReference type="EMBL" id="AMRG01000003">
    <property type="protein sequence ID" value="EKE85204.1"/>
    <property type="molecule type" value="Genomic_DNA"/>
</dbReference>
<dbReference type="OrthoDB" id="450111at2"/>
<evidence type="ECO:0008006" key="3">
    <source>
        <dbReference type="Google" id="ProtNLM"/>
    </source>
</evidence>
<evidence type="ECO:0000313" key="2">
    <source>
        <dbReference type="Proteomes" id="UP000014115"/>
    </source>
</evidence>
<dbReference type="Pfam" id="PF14234">
    <property type="entry name" value="DUF4336"/>
    <property type="match status" value="1"/>
</dbReference>
<dbReference type="InterPro" id="IPR025638">
    <property type="entry name" value="DUF4336"/>
</dbReference>
<dbReference type="SUPFAM" id="SSF56281">
    <property type="entry name" value="Metallo-hydrolase/oxidoreductase"/>
    <property type="match status" value="1"/>
</dbReference>
<dbReference type="STRING" id="740709.A10D4_02630"/>
<dbReference type="AlphaFoldDB" id="K2KS95"/>
<gene>
    <name evidence="1" type="ORF">A10D4_02630</name>
</gene>
<reference evidence="1 2" key="1">
    <citation type="journal article" date="2012" name="J. Bacteriol.">
        <title>Genome Sequence of Idiomarina xiamenensis Type Strain 10-D-4.</title>
        <authorList>
            <person name="Lai Q."/>
            <person name="Wang L."/>
            <person name="Wang W."/>
            <person name="Shao Z."/>
        </authorList>
    </citation>
    <scope>NUCLEOTIDE SEQUENCE [LARGE SCALE GENOMIC DNA]</scope>
    <source>
        <strain evidence="1 2">10-D-4</strain>
    </source>
</reference>
<name>K2KS95_9GAMM</name>
<keyword evidence="2" id="KW-1185">Reference proteome</keyword>
<proteinExistence type="predicted"/>
<sequence>MEKLAENIWIVNGDAVMFLGLPFTTRMTIVKLSNNDLWVHSPIKLSPALKTQVEVLGNVKYLIAPNHLHHLFLTEWIDAYPRAQVYGTDEVIKKRGDITFKASLNSPRNGPWSADIEQELFSGSPLMQECVFYHKSSETLVVADLVENFSGDDFNAWQRVVAKGVGILAPNGKMPIDWRLSFIFGKADACVHFEKIMAWQPKTLVMAHGEIVSDNVSEFLARSFKWLQ</sequence>
<dbReference type="PATRIC" id="fig|740709.3.peg.529"/>
<accession>K2KS95</accession>
<comment type="caution">
    <text evidence="1">The sequence shown here is derived from an EMBL/GenBank/DDBJ whole genome shotgun (WGS) entry which is preliminary data.</text>
</comment>
<dbReference type="PANTHER" id="PTHR33835:SF1">
    <property type="entry name" value="METALLO-BETA-LACTAMASE DOMAIN-CONTAINING PROTEIN"/>
    <property type="match status" value="1"/>
</dbReference>
<dbReference type="RefSeq" id="WP_008487554.1">
    <property type="nucleotide sequence ID" value="NZ_AMRG01000003.1"/>
</dbReference>